<dbReference type="SMART" id="SM00587">
    <property type="entry name" value="CHK"/>
    <property type="match status" value="1"/>
</dbReference>
<evidence type="ECO:0000313" key="3">
    <source>
        <dbReference type="Proteomes" id="UP001153709"/>
    </source>
</evidence>
<evidence type="ECO:0000313" key="2">
    <source>
        <dbReference type="EMBL" id="CAG9839120.1"/>
    </source>
</evidence>
<reference evidence="2" key="1">
    <citation type="submission" date="2022-01" db="EMBL/GenBank/DDBJ databases">
        <authorList>
            <person name="King R."/>
        </authorList>
    </citation>
    <scope>NUCLEOTIDE SEQUENCE</scope>
</reference>
<dbReference type="SUPFAM" id="SSF56112">
    <property type="entry name" value="Protein kinase-like (PK-like)"/>
    <property type="match status" value="1"/>
</dbReference>
<dbReference type="InterPro" id="IPR011009">
    <property type="entry name" value="Kinase-like_dom_sf"/>
</dbReference>
<dbReference type="Proteomes" id="UP001153709">
    <property type="component" value="Chromosome 8"/>
</dbReference>
<dbReference type="OrthoDB" id="8250698at2759"/>
<proteinExistence type="predicted"/>
<name>A0A9N9XH31_DIABA</name>
<gene>
    <name evidence="2" type="ORF">DIABBA_LOCUS11921</name>
</gene>
<dbReference type="AlphaFoldDB" id="A0A9N9XH31"/>
<dbReference type="EMBL" id="OU898283">
    <property type="protein sequence ID" value="CAG9839120.1"/>
    <property type="molecule type" value="Genomic_DNA"/>
</dbReference>
<feature type="domain" description="CHK kinase-like" evidence="1">
    <location>
        <begin position="129"/>
        <end position="324"/>
    </location>
</feature>
<evidence type="ECO:0000259" key="1">
    <source>
        <dbReference type="SMART" id="SM00587"/>
    </source>
</evidence>
<dbReference type="Gene3D" id="3.90.1200.10">
    <property type="match status" value="1"/>
</dbReference>
<dbReference type="PANTHER" id="PTHR11012:SF30">
    <property type="entry name" value="PROTEIN KINASE-LIKE DOMAIN-CONTAINING"/>
    <property type="match status" value="1"/>
</dbReference>
<dbReference type="PANTHER" id="PTHR11012">
    <property type="entry name" value="PROTEIN KINASE-LIKE DOMAIN-CONTAINING"/>
    <property type="match status" value="1"/>
</dbReference>
<dbReference type="InterPro" id="IPR004119">
    <property type="entry name" value="EcKL"/>
</dbReference>
<organism evidence="2 3">
    <name type="scientific">Diabrotica balteata</name>
    <name type="common">Banded cucumber beetle</name>
    <dbReference type="NCBI Taxonomy" id="107213"/>
    <lineage>
        <taxon>Eukaryota</taxon>
        <taxon>Metazoa</taxon>
        <taxon>Ecdysozoa</taxon>
        <taxon>Arthropoda</taxon>
        <taxon>Hexapoda</taxon>
        <taxon>Insecta</taxon>
        <taxon>Pterygota</taxon>
        <taxon>Neoptera</taxon>
        <taxon>Endopterygota</taxon>
        <taxon>Coleoptera</taxon>
        <taxon>Polyphaga</taxon>
        <taxon>Cucujiformia</taxon>
        <taxon>Chrysomeloidea</taxon>
        <taxon>Chrysomelidae</taxon>
        <taxon>Galerucinae</taxon>
        <taxon>Diabroticina</taxon>
        <taxon>Diabroticites</taxon>
        <taxon>Diabrotica</taxon>
    </lineage>
</organism>
<dbReference type="InterPro" id="IPR015897">
    <property type="entry name" value="CHK_kinase-like"/>
</dbReference>
<dbReference type="Pfam" id="PF02958">
    <property type="entry name" value="EcKL"/>
    <property type="match status" value="1"/>
</dbReference>
<accession>A0A9N9XH31</accession>
<protein>
    <recommendedName>
        <fullName evidence="1">CHK kinase-like domain-containing protein</fullName>
    </recommendedName>
</protein>
<sequence>MSYILTEEVKSWIQQSMGSENCIITIENTTQKGEGYVGEFIFAKVELPSSEGMVTHDGTVYIALKRNSQNPAIPKQFPVMHEICRREVYFYGVIFPAYQKFYKNKTLRDDFYIVPKCHKAFLEDKNNVIILENLKRKGYVLHQRDKPLNSVQIKLCLKSYVKLHVLAFAMRDQTPKEFKIISEDLFSLMKEAFDHFKLVIESKSIVIIDALKEAGREDLSIRFEKFNKEKAIFNRLIEVADATTDEKVIIHGDCHNGNMLFLFKNNDRSNPQHVALIDFQGTCLHSPILDISAFLYWNLSSEDFLQFEEFLEFYYSQLSSLLTELGSDINKLFPKHVMQKHLKKFLQFGFCIVVPFLEFLYIENEDAPSLIDENTNEILGGLKDVKLKSREEYLRRLVSTVDSFFNSGYV</sequence>
<keyword evidence="3" id="KW-1185">Reference proteome</keyword>